<protein>
    <recommendedName>
        <fullName evidence="5">Zinc finger C2HC5-type domain-containing protein</fullName>
    </recommendedName>
</protein>
<organism evidence="3 4">
    <name type="scientific">Heterodera schachtii</name>
    <name type="common">Sugarbeet cyst nematode worm</name>
    <name type="synonym">Tylenchus schachtii</name>
    <dbReference type="NCBI Taxonomy" id="97005"/>
    <lineage>
        <taxon>Eukaryota</taxon>
        <taxon>Metazoa</taxon>
        <taxon>Ecdysozoa</taxon>
        <taxon>Nematoda</taxon>
        <taxon>Chromadorea</taxon>
        <taxon>Rhabditida</taxon>
        <taxon>Tylenchina</taxon>
        <taxon>Tylenchomorpha</taxon>
        <taxon>Tylenchoidea</taxon>
        <taxon>Heteroderidae</taxon>
        <taxon>Heteroderinae</taxon>
        <taxon>Heterodera</taxon>
    </lineage>
</organism>
<dbReference type="Proteomes" id="UP001620645">
    <property type="component" value="Unassembled WGS sequence"/>
</dbReference>
<dbReference type="Pfam" id="PF23134">
    <property type="entry name" value="TRIP4_3rd"/>
    <property type="match status" value="1"/>
</dbReference>
<name>A0ABD2I3R2_HETSC</name>
<evidence type="ECO:0000313" key="4">
    <source>
        <dbReference type="Proteomes" id="UP001620645"/>
    </source>
</evidence>
<evidence type="ECO:0008006" key="5">
    <source>
        <dbReference type="Google" id="ProtNLM"/>
    </source>
</evidence>
<feature type="domain" description="TRIP4/RQT4 C2HC5-type zinc finger" evidence="1">
    <location>
        <begin position="23"/>
        <end position="68"/>
    </location>
</feature>
<proteinExistence type="predicted"/>
<evidence type="ECO:0000313" key="3">
    <source>
        <dbReference type="EMBL" id="KAL3072512.1"/>
    </source>
</evidence>
<dbReference type="AlphaFoldDB" id="A0ABD2I3R2"/>
<dbReference type="InterPro" id="IPR009349">
    <property type="entry name" value="TRIP4/RQT4_C2HC5_Znf"/>
</dbReference>
<feature type="domain" description="Activating signal cointegrator 1 third" evidence="2">
    <location>
        <begin position="139"/>
        <end position="182"/>
    </location>
</feature>
<gene>
    <name evidence="3" type="ORF">niasHS_017486</name>
</gene>
<dbReference type="PANTHER" id="PTHR12963:SF4">
    <property type="entry name" value="ACTIVATING SIGNAL COINTEGRATOR 1"/>
    <property type="match status" value="1"/>
</dbReference>
<dbReference type="EMBL" id="JBICCN010000373">
    <property type="protein sequence ID" value="KAL3072512.1"/>
    <property type="molecule type" value="Genomic_DNA"/>
</dbReference>
<keyword evidence="4" id="KW-1185">Reference proteome</keyword>
<comment type="caution">
    <text evidence="3">The sequence shown here is derived from an EMBL/GenBank/DDBJ whole genome shotgun (WGS) entry which is preliminary data.</text>
</comment>
<evidence type="ECO:0000259" key="2">
    <source>
        <dbReference type="Pfam" id="PF23134"/>
    </source>
</evidence>
<dbReference type="InterPro" id="IPR039128">
    <property type="entry name" value="TRIP4-like"/>
</dbReference>
<sequence length="430" mass="47534">MPKNEFKALDAFALSAHLRPGRHRCDCQARLHSLVRNCIGCGRIVCAQEGSGRCFYCGRLVCTREEKTIIERKDGEGLRLLRHLLDDPNISSVDLSTLSVPKAVSLSAIGKSIETANAYKQKLLKADKDQEVTRVNDLQADYFSLEHNPYLTTAEREAIGKRKEELRQLSLSVKRNILVDLDISTGAMHQQKQKPIETVDDPILQAILLNSAARNLHQNTDEDSKEQKGEEHASLIDNFLPRYEDSKGSTEVAGVAAEQLGKPSRQKLFCVALKQPFAGRLLSLALSSKDSLCAIPWLQSVQHKGPLLIAALEDDAPIEYFNGEDTQKGEAMGEENGVSCQRSNVILAKATLVDCITWTEFSREYSAERTLFRPLQNAFVLLVADAEALSPPIPHKCASEFFEVGRSLVNAVNLALVNGGGIYEETLTTF</sequence>
<evidence type="ECO:0000259" key="1">
    <source>
        <dbReference type="Pfam" id="PF06221"/>
    </source>
</evidence>
<dbReference type="InterPro" id="IPR056993">
    <property type="entry name" value="TRIP4_3rd_dom"/>
</dbReference>
<dbReference type="PANTHER" id="PTHR12963">
    <property type="entry name" value="THYROID RECEPTOR INTERACTING PROTEIN RELATED"/>
    <property type="match status" value="1"/>
</dbReference>
<reference evidence="3 4" key="1">
    <citation type="submission" date="2024-10" db="EMBL/GenBank/DDBJ databases">
        <authorList>
            <person name="Kim D."/>
        </authorList>
    </citation>
    <scope>NUCLEOTIDE SEQUENCE [LARGE SCALE GENOMIC DNA]</scope>
    <source>
        <strain evidence="3">Taebaek</strain>
    </source>
</reference>
<dbReference type="Pfam" id="PF06221">
    <property type="entry name" value="zf-C2HC5"/>
    <property type="match status" value="1"/>
</dbReference>
<accession>A0ABD2I3R2</accession>